<dbReference type="Gene3D" id="3.40.630.30">
    <property type="match status" value="1"/>
</dbReference>
<proteinExistence type="predicted"/>
<gene>
    <name evidence="1" type="ORF">CW740_01575</name>
</gene>
<protein>
    <submittedName>
        <fullName evidence="1">Uncharacterized protein</fullName>
    </submittedName>
</protein>
<evidence type="ECO:0000313" key="1">
    <source>
        <dbReference type="EMBL" id="AUD77998.1"/>
    </source>
</evidence>
<dbReference type="GO" id="GO:0016747">
    <property type="term" value="F:acyltransferase activity, transferring groups other than amino-acyl groups"/>
    <property type="evidence" value="ECO:0007669"/>
    <property type="project" value="InterPro"/>
</dbReference>
<dbReference type="Pfam" id="PF13302">
    <property type="entry name" value="Acetyltransf_3"/>
    <property type="match status" value="1"/>
</dbReference>
<accession>A0A2K9AZ74</accession>
<organism evidence="1 2">
    <name type="scientific">Kangiella profundi</name>
    <dbReference type="NCBI Taxonomy" id="1561924"/>
    <lineage>
        <taxon>Bacteria</taxon>
        <taxon>Pseudomonadati</taxon>
        <taxon>Pseudomonadota</taxon>
        <taxon>Gammaproteobacteria</taxon>
        <taxon>Kangiellales</taxon>
        <taxon>Kangiellaceae</taxon>
        <taxon>Kangiella</taxon>
    </lineage>
</organism>
<dbReference type="InterPro" id="IPR051531">
    <property type="entry name" value="N-acetyltransferase"/>
</dbReference>
<dbReference type="Proteomes" id="UP000232693">
    <property type="component" value="Chromosome"/>
</dbReference>
<evidence type="ECO:0000313" key="2">
    <source>
        <dbReference type="Proteomes" id="UP000232693"/>
    </source>
</evidence>
<dbReference type="InterPro" id="IPR016181">
    <property type="entry name" value="Acyl_CoA_acyltransferase"/>
</dbReference>
<dbReference type="OrthoDB" id="9801656at2"/>
<dbReference type="PANTHER" id="PTHR43792">
    <property type="entry name" value="GNAT FAMILY, PUTATIVE (AFU_ORTHOLOGUE AFUA_3G00765)-RELATED-RELATED"/>
    <property type="match status" value="1"/>
</dbReference>
<dbReference type="KEGG" id="kpd:CW740_01575"/>
<name>A0A2K9AZ74_9GAMM</name>
<reference evidence="1 2" key="1">
    <citation type="submission" date="2017-12" db="EMBL/GenBank/DDBJ databases">
        <title>Kangiella profundi FT102 completed genome.</title>
        <authorList>
            <person name="Xu J."/>
            <person name="Wang J."/>
            <person name="Lu Y."/>
        </authorList>
    </citation>
    <scope>NUCLEOTIDE SEQUENCE [LARGE SCALE GENOMIC DNA]</scope>
    <source>
        <strain evidence="1 2">FT102</strain>
    </source>
</reference>
<dbReference type="InterPro" id="IPR000182">
    <property type="entry name" value="GNAT_dom"/>
</dbReference>
<dbReference type="RefSeq" id="WP_106645908.1">
    <property type="nucleotide sequence ID" value="NZ_BMGO01000001.1"/>
</dbReference>
<dbReference type="EMBL" id="CP025120">
    <property type="protein sequence ID" value="AUD77998.1"/>
    <property type="molecule type" value="Genomic_DNA"/>
</dbReference>
<keyword evidence="2" id="KW-1185">Reference proteome</keyword>
<dbReference type="AlphaFoldDB" id="A0A2K9AZ74"/>
<dbReference type="SUPFAM" id="SSF55729">
    <property type="entry name" value="Acyl-CoA N-acyltransferases (Nat)"/>
    <property type="match status" value="1"/>
</dbReference>
<sequence length="187" mass="21218">MSLQFESAHFVYKPTSTEDEDLFLEIYTNSEIMKFVATPLSFDDATKLYESSLLEWDFQSGKLLTFVIRCKKTDGKIGLCGVKTSDIFTKQGHIGVMLLSKYQSMGFGTEILIALSAFCFNSLGYHKLLGPPVPGNTKSIKMLLNAGYQKEAVLRDNWIIDGQYIDTPLYTLIETDFRKQFTSELFK</sequence>